<evidence type="ECO:0000313" key="1">
    <source>
        <dbReference type="EMBL" id="AAX16406.1"/>
    </source>
</evidence>
<dbReference type="AlphaFoldDB" id="Q58WS0"/>
<reference evidence="1" key="1">
    <citation type="journal article" date="2005" name="Appl. Environ. Microbiol.">
        <title>Construction, analysis, and beta-glucanase screening of a bacterial artificial chromosome library from the large-bowel microbiota of mice.</title>
        <authorList>
            <person name="Walter J."/>
            <person name="Mangold M."/>
            <person name="Tannock G.W."/>
        </authorList>
    </citation>
    <scope>NUCLEOTIDE SEQUENCE</scope>
</reference>
<proteinExistence type="predicted"/>
<dbReference type="EMBL" id="AY766186">
    <property type="protein sequence ID" value="AAX16406.1"/>
    <property type="molecule type" value="Genomic_DNA"/>
</dbReference>
<sequence length="279" mass="32552">MIIKKRPIITWLLNPDTPGFQEGLTFAAPQNRENYEILNEELKHLKEIRAMKPKWGLPELVMPSFERVMEKSAPAFEKIMPDLFKEFSETDECGILILRNNETLVYGFGDNQLNIWFFNEQNGHSMFHFSAGYEFVDGQPKLLMTDSILYDDNLLAGTIQHRIDEIGIRLRFIAVYLAVKKYIKVETLIIPQGTFTAVAGTPLEYVEKKKVINQCGQEVIVMDSKWFKKIINDNDIPVRGFFRMQNKKNPEGVWYKELIFVDPFIRHGYHRNAKIEDDI</sequence>
<accession>Q58WS0</accession>
<name>Q58WS0_9BACT</name>
<protein>
    <submittedName>
        <fullName evidence="1">Uncharacterized protein</fullName>
    </submittedName>
</protein>
<organism evidence="1">
    <name type="scientific">uncultured murine large bowel bacterium BAC 54B</name>
    <dbReference type="NCBI Taxonomy" id="314101"/>
    <lineage>
        <taxon>Bacteria</taxon>
        <taxon>environmental samples</taxon>
    </lineage>
</organism>